<dbReference type="PATRIC" id="fig|47311.3.peg.1896"/>
<feature type="transmembrane region" description="Helical" evidence="7">
    <location>
        <begin position="82"/>
        <end position="104"/>
    </location>
</feature>
<keyword evidence="3" id="KW-0479">Metal-binding</keyword>
<keyword evidence="4" id="KW-0249">Electron transport</keyword>
<dbReference type="PANTHER" id="PTHR30176:SF3">
    <property type="entry name" value="FERREDOXIN-TYPE PROTEIN NAPH"/>
    <property type="match status" value="1"/>
</dbReference>
<dbReference type="Pfam" id="PF13237">
    <property type="entry name" value="Fer4_10"/>
    <property type="match status" value="1"/>
</dbReference>
<dbReference type="InterPro" id="IPR017896">
    <property type="entry name" value="4Fe4S_Fe-S-bd"/>
</dbReference>
<dbReference type="RefSeq" id="WP_067260287.1">
    <property type="nucleotide sequence ID" value="NZ_LWMW01000132.1"/>
</dbReference>
<evidence type="ECO:0000256" key="7">
    <source>
        <dbReference type="SAM" id="Phobius"/>
    </source>
</evidence>
<dbReference type="Proteomes" id="UP000077275">
    <property type="component" value="Unassembled WGS sequence"/>
</dbReference>
<evidence type="ECO:0000256" key="6">
    <source>
        <dbReference type="ARBA" id="ARBA00023014"/>
    </source>
</evidence>
<keyword evidence="5" id="KW-0408">Iron</keyword>
<accession>A0A166D0T7</accession>
<dbReference type="SUPFAM" id="SSF54862">
    <property type="entry name" value="4Fe-4S ferredoxins"/>
    <property type="match status" value="1"/>
</dbReference>
<keyword evidence="10" id="KW-1185">Reference proteome</keyword>
<comment type="caution">
    <text evidence="9">The sequence shown here is derived from an EMBL/GenBank/DDBJ whole genome shotgun (WGS) entry which is preliminary data.</text>
</comment>
<organism evidence="9 10">
    <name type="scientific">Methanobrevibacter cuticularis</name>
    <dbReference type="NCBI Taxonomy" id="47311"/>
    <lineage>
        <taxon>Archaea</taxon>
        <taxon>Methanobacteriati</taxon>
        <taxon>Methanobacteriota</taxon>
        <taxon>Methanomada group</taxon>
        <taxon>Methanobacteria</taxon>
        <taxon>Methanobacteriales</taxon>
        <taxon>Methanobacteriaceae</taxon>
        <taxon>Methanobrevibacter</taxon>
    </lineage>
</organism>
<dbReference type="GO" id="GO:0051539">
    <property type="term" value="F:4 iron, 4 sulfur cluster binding"/>
    <property type="evidence" value="ECO:0007669"/>
    <property type="project" value="UniProtKB-KW"/>
</dbReference>
<keyword evidence="7" id="KW-0812">Transmembrane</keyword>
<dbReference type="Gene3D" id="3.30.70.20">
    <property type="match status" value="1"/>
</dbReference>
<dbReference type="AlphaFoldDB" id="A0A166D0T7"/>
<dbReference type="OrthoDB" id="23833at2157"/>
<evidence type="ECO:0000313" key="9">
    <source>
        <dbReference type="EMBL" id="KZX15079.1"/>
    </source>
</evidence>
<feature type="transmembrane region" description="Helical" evidence="7">
    <location>
        <begin position="146"/>
        <end position="166"/>
    </location>
</feature>
<feature type="transmembrane region" description="Helical" evidence="7">
    <location>
        <begin position="7"/>
        <end position="26"/>
    </location>
</feature>
<dbReference type="InterPro" id="IPR051684">
    <property type="entry name" value="Electron_Trans/Redox"/>
</dbReference>
<protein>
    <submittedName>
        <fullName evidence="9">Putative electron transport protein YccM</fullName>
    </submittedName>
</protein>
<evidence type="ECO:0000256" key="4">
    <source>
        <dbReference type="ARBA" id="ARBA00022982"/>
    </source>
</evidence>
<evidence type="ECO:0000256" key="2">
    <source>
        <dbReference type="ARBA" id="ARBA00022485"/>
    </source>
</evidence>
<evidence type="ECO:0000256" key="5">
    <source>
        <dbReference type="ARBA" id="ARBA00023004"/>
    </source>
</evidence>
<evidence type="ECO:0000313" key="10">
    <source>
        <dbReference type="Proteomes" id="UP000077275"/>
    </source>
</evidence>
<dbReference type="PROSITE" id="PS00198">
    <property type="entry name" value="4FE4S_FER_1"/>
    <property type="match status" value="1"/>
</dbReference>
<dbReference type="GO" id="GO:0005886">
    <property type="term" value="C:plasma membrane"/>
    <property type="evidence" value="ECO:0007669"/>
    <property type="project" value="TreeGrafter"/>
</dbReference>
<keyword evidence="7" id="KW-1133">Transmembrane helix</keyword>
<dbReference type="PROSITE" id="PS51379">
    <property type="entry name" value="4FE4S_FER_2"/>
    <property type="match status" value="2"/>
</dbReference>
<keyword evidence="1" id="KW-0813">Transport</keyword>
<keyword evidence="2" id="KW-0004">4Fe-4S</keyword>
<feature type="domain" description="4Fe-4S ferredoxin-type" evidence="8">
    <location>
        <begin position="222"/>
        <end position="251"/>
    </location>
</feature>
<dbReference type="GO" id="GO:0046872">
    <property type="term" value="F:metal ion binding"/>
    <property type="evidence" value="ECO:0007669"/>
    <property type="project" value="UniProtKB-KW"/>
</dbReference>
<dbReference type="EMBL" id="LWMW01000132">
    <property type="protein sequence ID" value="KZX15079.1"/>
    <property type="molecule type" value="Genomic_DNA"/>
</dbReference>
<feature type="transmembrane region" description="Helical" evidence="7">
    <location>
        <begin position="172"/>
        <end position="196"/>
    </location>
</feature>
<gene>
    <name evidence="9" type="primary">yccM</name>
    <name evidence="9" type="ORF">MBCUT_17460</name>
</gene>
<dbReference type="GO" id="GO:0016491">
    <property type="term" value="F:oxidoreductase activity"/>
    <property type="evidence" value="ECO:0007669"/>
    <property type="project" value="UniProtKB-ARBA"/>
</dbReference>
<evidence type="ECO:0000256" key="3">
    <source>
        <dbReference type="ARBA" id="ARBA00022723"/>
    </source>
</evidence>
<sequence>MNKNLRVPVGIFGIFLIIAITLTYTLNNLFYLVNFLYIGSILSIGIYLFVINNKYGRHLVQFTIGLYMVIFLGIILQENMQLSGFFYYLFLGVFQAAVIHYAIAKIFGPVLFGRGWCGYACWTGMVLDILPFKTPKNHERVKNLGLLRYMIFILIFIGVLILFYLNVPNLDYLMFIIFILGNLIYYAVGIVSAYILKDNRAFCKYFCPITTFLKPASYFSLLRVKNTSEKCIKCNKCINNCPMDVDMLDNRRKRKNGTECILCLECISNCPTKSLKI</sequence>
<evidence type="ECO:0000259" key="8">
    <source>
        <dbReference type="PROSITE" id="PS51379"/>
    </source>
</evidence>
<feature type="transmembrane region" description="Helical" evidence="7">
    <location>
        <begin position="32"/>
        <end position="51"/>
    </location>
</feature>
<reference evidence="9 10" key="1">
    <citation type="submission" date="2016-04" db="EMBL/GenBank/DDBJ databases">
        <title>Genome sequence of Methanobrevibacter cuticularis DSM 11139.</title>
        <authorList>
            <person name="Poehlein A."/>
            <person name="Seedorf H."/>
            <person name="Daniel R."/>
        </authorList>
    </citation>
    <scope>NUCLEOTIDE SEQUENCE [LARGE SCALE GENOMIC DNA]</scope>
    <source>
        <strain evidence="9 10">DSM 11139</strain>
    </source>
</reference>
<dbReference type="STRING" id="47311.MBCUT_17460"/>
<keyword evidence="7" id="KW-0472">Membrane</keyword>
<keyword evidence="6" id="KW-0411">Iron-sulfur</keyword>
<evidence type="ECO:0000256" key="1">
    <source>
        <dbReference type="ARBA" id="ARBA00022448"/>
    </source>
</evidence>
<dbReference type="PANTHER" id="PTHR30176">
    <property type="entry name" value="FERREDOXIN-TYPE PROTEIN NAPH"/>
    <property type="match status" value="1"/>
</dbReference>
<proteinExistence type="predicted"/>
<feature type="transmembrane region" description="Helical" evidence="7">
    <location>
        <begin position="58"/>
        <end position="76"/>
    </location>
</feature>
<feature type="domain" description="4Fe-4S ferredoxin-type" evidence="8">
    <location>
        <begin position="256"/>
        <end position="277"/>
    </location>
</feature>
<name>A0A166D0T7_9EURY</name>
<dbReference type="InterPro" id="IPR017900">
    <property type="entry name" value="4Fe4S_Fe_S_CS"/>
</dbReference>
<dbReference type="Pfam" id="PF12801">
    <property type="entry name" value="Fer4_5"/>
    <property type="match status" value="2"/>
</dbReference>